<accession>G9ZRQ3</accession>
<dbReference type="Proteomes" id="UP000004625">
    <property type="component" value="Unassembled WGS sequence"/>
</dbReference>
<dbReference type="HOGENOM" id="CLU_1561007_0_0_9"/>
<proteinExistence type="predicted"/>
<reference evidence="1 2" key="1">
    <citation type="submission" date="2011-09" db="EMBL/GenBank/DDBJ databases">
        <authorList>
            <person name="Weinstock G."/>
            <person name="Sodergren E."/>
            <person name="Clifton S."/>
            <person name="Fulton L."/>
            <person name="Fulton B."/>
            <person name="Courtney L."/>
            <person name="Fronick C."/>
            <person name="Harrison M."/>
            <person name="Strong C."/>
            <person name="Farmer C."/>
            <person name="Delahaunty K."/>
            <person name="Markovic C."/>
            <person name="Hall O."/>
            <person name="Minx P."/>
            <person name="Tomlinson C."/>
            <person name="Mitreva M."/>
            <person name="Hou S."/>
            <person name="Chen J."/>
            <person name="Wollam A."/>
            <person name="Pepin K.H."/>
            <person name="Johnson M."/>
            <person name="Bhonagiri V."/>
            <person name="Zhang X."/>
            <person name="Suruliraj S."/>
            <person name="Warren W."/>
            <person name="Chinwalla A."/>
            <person name="Mardis E.R."/>
            <person name="Wilson R.K."/>
        </authorList>
    </citation>
    <scope>NUCLEOTIDE SEQUENCE [LARGE SCALE GENOMIC DNA]</scope>
    <source>
        <strain evidence="1 2">F0439</strain>
    </source>
</reference>
<dbReference type="EMBL" id="AGEY01000184">
    <property type="protein sequence ID" value="EHL96271.1"/>
    <property type="molecule type" value="Genomic_DNA"/>
</dbReference>
<dbReference type="AlphaFoldDB" id="G9ZRQ3"/>
<gene>
    <name evidence="1" type="ORF">HMPREF9103_02414</name>
</gene>
<keyword evidence="2" id="KW-1185">Reference proteome</keyword>
<name>G9ZRQ3_9LACO</name>
<dbReference type="PATRIC" id="fig|797515.3.peg.2177"/>
<organism evidence="1 2">
    <name type="scientific">Lentilactobacillus parafarraginis F0439</name>
    <dbReference type="NCBI Taxonomy" id="797515"/>
    <lineage>
        <taxon>Bacteria</taxon>
        <taxon>Bacillati</taxon>
        <taxon>Bacillota</taxon>
        <taxon>Bacilli</taxon>
        <taxon>Lactobacillales</taxon>
        <taxon>Lactobacillaceae</taxon>
        <taxon>Lentilactobacillus</taxon>
    </lineage>
</organism>
<comment type="caution">
    <text evidence="1">The sequence shown here is derived from an EMBL/GenBank/DDBJ whole genome shotgun (WGS) entry which is preliminary data.</text>
</comment>
<evidence type="ECO:0000313" key="1">
    <source>
        <dbReference type="EMBL" id="EHL96271.1"/>
    </source>
</evidence>
<sequence length="171" mass="19960">MMGMYKEAVQLDAALKHSQFKSPLTKLAHEIPASKASISRWRQGLRKMDNDTLKRTAKFVDDWFYKYSAARANYDILSFFKSKRVRNGLFAALTNQEKQEDDRKEIQAIAFQSASVPLNERTTQDWKNIDAFSKEFPEEISAEITEFLEWCQYNDIDPKDPIKEFNERFGG</sequence>
<protein>
    <submittedName>
        <fullName evidence="1">Uncharacterized protein</fullName>
    </submittedName>
</protein>
<evidence type="ECO:0000313" key="2">
    <source>
        <dbReference type="Proteomes" id="UP000004625"/>
    </source>
</evidence>
<dbReference type="STRING" id="797515.HMPREF9103_02414"/>